<dbReference type="Proteomes" id="UP001316803">
    <property type="component" value="Unassembled WGS sequence"/>
</dbReference>
<dbReference type="FunFam" id="3.30.300.30:FF:000007">
    <property type="entry name" value="4-coumarate--CoA ligase 2"/>
    <property type="match status" value="1"/>
</dbReference>
<dbReference type="InterPro" id="IPR000873">
    <property type="entry name" value="AMP-dep_synth/lig_dom"/>
</dbReference>
<accession>A0AAN8ETY9</accession>
<dbReference type="InterPro" id="IPR045851">
    <property type="entry name" value="AMP-bd_C_sf"/>
</dbReference>
<evidence type="ECO:0000259" key="3">
    <source>
        <dbReference type="Pfam" id="PF00501"/>
    </source>
</evidence>
<name>A0AAN8ETY9_9EURO</name>
<sequence>MKIYKSPHPDIDLPQLDILSLLFDSDHCQAQEDTKIHVEAANPTNSITKSQARHLTRRLAYIFRHEYNIGHAGPGRDHILTCLYGSPFAPVLFYGIVAAGGIFCGANTEYKPSEIAHQIKDSKTTLLICSPDCQDRITSAAKQTGIPSSNILLVDSSTPGPENWKLIRLFDNVDLLSRHAGSTLAYPRITDPNTLRNTATCLLYSSGTTGLPKGVRIPHSALVANNVCTMAVARRYQASSTTPSPKTKPPFRFDTIAHLPMANIAGISLYATNPFYMGGTTYWMHHYDFAQFIVHHKQFRPAYQFSVPPIWLRIAKSELVTDHFDHLQVAVTGSAPIGPETIASVRQKLGGKIGGCDMAQTWGITEATGVVTASEWREYRESGRWSVGELCPNVRARVVDEDENDVDIGSAGELWISGPILAQGYHERPEATAESFVEPGATVGDMDRWYKTGDIGTIDDRGSISIIDRKKELIKYKGAQVAPAELEAVLTSNPEIADAAVIGIWDAEQQTEVPRGYAVRRAGSHVSEKDVQNYVAARVAPYKQLRGGIFFLEEIPKSASGKILRKELRVKASQVGKAKL</sequence>
<feature type="domain" description="AMP-binding enzyme C-terminal" evidence="4">
    <location>
        <begin position="485"/>
        <end position="562"/>
    </location>
</feature>
<dbReference type="GO" id="GO:0016405">
    <property type="term" value="F:CoA-ligase activity"/>
    <property type="evidence" value="ECO:0007669"/>
    <property type="project" value="TreeGrafter"/>
</dbReference>
<feature type="domain" description="AMP-dependent synthetase/ligase" evidence="3">
    <location>
        <begin position="32"/>
        <end position="426"/>
    </location>
</feature>
<dbReference type="InterPro" id="IPR042099">
    <property type="entry name" value="ANL_N_sf"/>
</dbReference>
<dbReference type="Gene3D" id="3.30.300.30">
    <property type="match status" value="1"/>
</dbReference>
<gene>
    <name evidence="5" type="ORF">OHC33_000625</name>
</gene>
<evidence type="ECO:0000256" key="1">
    <source>
        <dbReference type="ARBA" id="ARBA00006432"/>
    </source>
</evidence>
<dbReference type="InterPro" id="IPR025110">
    <property type="entry name" value="AMP-bd_C"/>
</dbReference>
<comment type="caution">
    <text evidence="5">The sequence shown here is derived from an EMBL/GenBank/DDBJ whole genome shotgun (WGS) entry which is preliminary data.</text>
</comment>
<dbReference type="SUPFAM" id="SSF56801">
    <property type="entry name" value="Acetyl-CoA synthetase-like"/>
    <property type="match status" value="1"/>
</dbReference>
<dbReference type="InterPro" id="IPR020845">
    <property type="entry name" value="AMP-binding_CS"/>
</dbReference>
<dbReference type="Gene3D" id="3.40.50.12780">
    <property type="entry name" value="N-terminal domain of ligase-like"/>
    <property type="match status" value="1"/>
</dbReference>
<comment type="similarity">
    <text evidence="1">Belongs to the ATP-dependent AMP-binding enzyme family.</text>
</comment>
<proteinExistence type="inferred from homology"/>
<organism evidence="5 6">
    <name type="scientific">Knufia fluminis</name>
    <dbReference type="NCBI Taxonomy" id="191047"/>
    <lineage>
        <taxon>Eukaryota</taxon>
        <taxon>Fungi</taxon>
        <taxon>Dikarya</taxon>
        <taxon>Ascomycota</taxon>
        <taxon>Pezizomycotina</taxon>
        <taxon>Eurotiomycetes</taxon>
        <taxon>Chaetothyriomycetidae</taxon>
        <taxon>Chaetothyriales</taxon>
        <taxon>Trichomeriaceae</taxon>
        <taxon>Knufia</taxon>
    </lineage>
</organism>
<evidence type="ECO:0000256" key="2">
    <source>
        <dbReference type="ARBA" id="ARBA00022598"/>
    </source>
</evidence>
<dbReference type="PROSITE" id="PS00455">
    <property type="entry name" value="AMP_BINDING"/>
    <property type="match status" value="1"/>
</dbReference>
<dbReference type="EMBL" id="JAKLMC020000001">
    <property type="protein sequence ID" value="KAK5958782.1"/>
    <property type="molecule type" value="Genomic_DNA"/>
</dbReference>
<dbReference type="Pfam" id="PF13193">
    <property type="entry name" value="AMP-binding_C"/>
    <property type="match status" value="1"/>
</dbReference>
<evidence type="ECO:0000259" key="4">
    <source>
        <dbReference type="Pfam" id="PF13193"/>
    </source>
</evidence>
<keyword evidence="6" id="KW-1185">Reference proteome</keyword>
<reference evidence="5 6" key="1">
    <citation type="submission" date="2022-12" db="EMBL/GenBank/DDBJ databases">
        <title>Genomic features and morphological characterization of a novel Knufia sp. strain isolated from spacecraft assembly facility.</title>
        <authorList>
            <person name="Teixeira M."/>
            <person name="Chander A.M."/>
            <person name="Stajich J.E."/>
            <person name="Venkateswaran K."/>
        </authorList>
    </citation>
    <scope>NUCLEOTIDE SEQUENCE [LARGE SCALE GENOMIC DNA]</scope>
    <source>
        <strain evidence="5 6">FJI-L2-BK-P2</strain>
    </source>
</reference>
<dbReference type="PANTHER" id="PTHR24096:SF149">
    <property type="entry name" value="AMP-BINDING DOMAIN-CONTAINING PROTEIN-RELATED"/>
    <property type="match status" value="1"/>
</dbReference>
<protein>
    <submittedName>
        <fullName evidence="5">Uncharacterized protein</fullName>
    </submittedName>
</protein>
<dbReference type="Pfam" id="PF00501">
    <property type="entry name" value="AMP-binding"/>
    <property type="match status" value="1"/>
</dbReference>
<evidence type="ECO:0000313" key="5">
    <source>
        <dbReference type="EMBL" id="KAK5958782.1"/>
    </source>
</evidence>
<dbReference type="GO" id="GO:0019748">
    <property type="term" value="P:secondary metabolic process"/>
    <property type="evidence" value="ECO:0007669"/>
    <property type="project" value="TreeGrafter"/>
</dbReference>
<dbReference type="PANTHER" id="PTHR24096">
    <property type="entry name" value="LONG-CHAIN-FATTY-ACID--COA LIGASE"/>
    <property type="match status" value="1"/>
</dbReference>
<dbReference type="AlphaFoldDB" id="A0AAN8ETY9"/>
<keyword evidence="2" id="KW-0436">Ligase</keyword>
<evidence type="ECO:0000313" key="6">
    <source>
        <dbReference type="Proteomes" id="UP001316803"/>
    </source>
</evidence>